<keyword evidence="10" id="KW-0732">Signal</keyword>
<evidence type="ECO:0000256" key="1">
    <source>
        <dbReference type="ARBA" id="ARBA00004141"/>
    </source>
</evidence>
<feature type="transmembrane region" description="Helical" evidence="8">
    <location>
        <begin position="311"/>
        <end position="328"/>
    </location>
</feature>
<feature type="signal peptide" evidence="10">
    <location>
        <begin position="1"/>
        <end position="29"/>
    </location>
</feature>
<comment type="similarity">
    <text evidence="2 8">Belongs to the ammonia transporter channel (TC 1.A.11.2) family.</text>
</comment>
<dbReference type="GO" id="GO:0008519">
    <property type="term" value="F:ammonium channel activity"/>
    <property type="evidence" value="ECO:0007669"/>
    <property type="project" value="InterPro"/>
</dbReference>
<gene>
    <name evidence="12" type="primary">amtB_1</name>
    <name evidence="12" type="ORF">ETAA8_19960</name>
</gene>
<proteinExistence type="inferred from homology"/>
<feature type="compositionally biased region" description="Basic and acidic residues" evidence="9">
    <location>
        <begin position="34"/>
        <end position="66"/>
    </location>
</feature>
<dbReference type="GO" id="GO:0097272">
    <property type="term" value="P:ammonium homeostasis"/>
    <property type="evidence" value="ECO:0007669"/>
    <property type="project" value="TreeGrafter"/>
</dbReference>
<dbReference type="GO" id="GO:0005886">
    <property type="term" value="C:plasma membrane"/>
    <property type="evidence" value="ECO:0007669"/>
    <property type="project" value="UniProtKB-SubCell"/>
</dbReference>
<feature type="region of interest" description="Disordered" evidence="9">
    <location>
        <begin position="30"/>
        <end position="91"/>
    </location>
</feature>
<dbReference type="KEGG" id="aagg:ETAA8_19960"/>
<dbReference type="InterPro" id="IPR001905">
    <property type="entry name" value="Ammonium_transpt"/>
</dbReference>
<dbReference type="OrthoDB" id="9814202at2"/>
<keyword evidence="6 8" id="KW-0472">Membrane</keyword>
<feature type="transmembrane region" description="Helical" evidence="8">
    <location>
        <begin position="378"/>
        <end position="398"/>
    </location>
</feature>
<dbReference type="Proteomes" id="UP000315017">
    <property type="component" value="Chromosome"/>
</dbReference>
<feature type="transmembrane region" description="Helical" evidence="8">
    <location>
        <begin position="237"/>
        <end position="258"/>
    </location>
</feature>
<protein>
    <recommendedName>
        <fullName evidence="8">Ammonium transporter</fullName>
    </recommendedName>
</protein>
<dbReference type="Gene3D" id="1.10.3430.10">
    <property type="entry name" value="Ammonium transporter AmtB like domains"/>
    <property type="match status" value="1"/>
</dbReference>
<dbReference type="PANTHER" id="PTHR11730:SF62">
    <property type="entry name" value="AMMONIUM TRANSPORTER SLL1017-RELATED"/>
    <property type="match status" value="1"/>
</dbReference>
<feature type="transmembrane region" description="Helical" evidence="8">
    <location>
        <begin position="110"/>
        <end position="129"/>
    </location>
</feature>
<sequence length="542" mass="56233" precursor="true">MNSTRTLWAGLLPALALCGALLCTSLVSAQEATPETKKDEPAPAAKAEEPKAEEPKVEAKAEEPKAEAAPATTTTTEVLSEEVKTEEAAAPAAPAPLPSAAELSYAIDNMVLFICAVLVIFMQAGFALVETGLNSSKNAVNIMFKNYMDFVVGALLFFVVGYGIMYPGLDGSNDIIPDWFGFAQFGVAAQDPAQTPTIEAAHPLDSNADFLFQVAFAATAATIVSGSVAGRIKFPAYLVYTAVITGFIYPVSGMWKWGGGWLNQMGFIDFAGSLVVHAVGGFAGLAGAIALGPRLGRYINGKPQAMPGHNIPYVALGVFILMIGWYGFNPGSQLAFTGTANTQVVLLIAVNTTLAGCAGAVAAMCVSWPMFGKADLTFALNGGLAGLVSITANCHIVTHWESLIIGAVGGVVVITGILLLDKLQIDDPVGAFPVHGCCGLWAGIATGLFGTDAILSTQLIGSFAIAGWALATSLVLFFGLKAIGLLRVNAEEELAGLDICEHGMYAYPQNIVALDTVNSSFGSSGIPTHGHSMATKPSTESA</sequence>
<evidence type="ECO:0000256" key="5">
    <source>
        <dbReference type="ARBA" id="ARBA00022989"/>
    </source>
</evidence>
<keyword evidence="3 8" id="KW-0813">Transport</keyword>
<name>A0A517Y9S5_9BACT</name>
<dbReference type="InterPro" id="IPR018047">
    <property type="entry name" value="Ammonium_transpt_CS"/>
</dbReference>
<evidence type="ECO:0000259" key="11">
    <source>
        <dbReference type="Pfam" id="PF00909"/>
    </source>
</evidence>
<feature type="transmembrane region" description="Helical" evidence="8">
    <location>
        <begin position="150"/>
        <end position="169"/>
    </location>
</feature>
<feature type="domain" description="Ammonium transporter AmtB-like" evidence="11">
    <location>
        <begin position="111"/>
        <end position="507"/>
    </location>
</feature>
<keyword evidence="5 8" id="KW-1133">Transmembrane helix</keyword>
<comment type="subcellular location">
    <subcellularLocation>
        <location evidence="8">Cell membrane</location>
        <topology evidence="8">Multi-pass membrane protein</topology>
    </subcellularLocation>
    <subcellularLocation>
        <location evidence="1">Membrane</location>
        <topology evidence="1">Multi-pass membrane protein</topology>
    </subcellularLocation>
</comment>
<feature type="transmembrane region" description="Helical" evidence="8">
    <location>
        <begin position="210"/>
        <end position="230"/>
    </location>
</feature>
<evidence type="ECO:0000256" key="10">
    <source>
        <dbReference type="SAM" id="SignalP"/>
    </source>
</evidence>
<dbReference type="AlphaFoldDB" id="A0A517Y9S5"/>
<feature type="transmembrane region" description="Helical" evidence="8">
    <location>
        <begin position="270"/>
        <end position="291"/>
    </location>
</feature>
<feature type="compositionally biased region" description="Low complexity" evidence="9">
    <location>
        <begin position="67"/>
        <end position="78"/>
    </location>
</feature>
<dbReference type="InterPro" id="IPR024041">
    <property type="entry name" value="NH4_transpt_AmtB-like_dom"/>
</dbReference>
<dbReference type="Pfam" id="PF00909">
    <property type="entry name" value="Ammonium_transp"/>
    <property type="match status" value="1"/>
</dbReference>
<feature type="transmembrane region" description="Helical" evidence="8">
    <location>
        <begin position="432"/>
        <end position="454"/>
    </location>
</feature>
<evidence type="ECO:0000313" key="12">
    <source>
        <dbReference type="EMBL" id="QDU26912.1"/>
    </source>
</evidence>
<keyword evidence="13" id="KW-1185">Reference proteome</keyword>
<evidence type="ECO:0000256" key="4">
    <source>
        <dbReference type="ARBA" id="ARBA00022692"/>
    </source>
</evidence>
<evidence type="ECO:0000256" key="6">
    <source>
        <dbReference type="ARBA" id="ARBA00023136"/>
    </source>
</evidence>
<evidence type="ECO:0000313" key="13">
    <source>
        <dbReference type="Proteomes" id="UP000315017"/>
    </source>
</evidence>
<dbReference type="SUPFAM" id="SSF111352">
    <property type="entry name" value="Ammonium transporter"/>
    <property type="match status" value="1"/>
</dbReference>
<accession>A0A517Y9S5</accession>
<keyword evidence="7 8" id="KW-0924">Ammonia transport</keyword>
<dbReference type="RefSeq" id="WP_145087794.1">
    <property type="nucleotide sequence ID" value="NZ_CP036274.1"/>
</dbReference>
<dbReference type="PROSITE" id="PS01219">
    <property type="entry name" value="AMMONIUM_TRANSP"/>
    <property type="match status" value="1"/>
</dbReference>
<dbReference type="PANTHER" id="PTHR11730">
    <property type="entry name" value="AMMONIUM TRANSPORTER"/>
    <property type="match status" value="1"/>
</dbReference>
<feature type="chain" id="PRO_5021790571" description="Ammonium transporter" evidence="10">
    <location>
        <begin position="30"/>
        <end position="542"/>
    </location>
</feature>
<evidence type="ECO:0000256" key="8">
    <source>
        <dbReference type="RuleBase" id="RU362002"/>
    </source>
</evidence>
<evidence type="ECO:0000256" key="3">
    <source>
        <dbReference type="ARBA" id="ARBA00022448"/>
    </source>
</evidence>
<evidence type="ECO:0000256" key="2">
    <source>
        <dbReference type="ARBA" id="ARBA00005887"/>
    </source>
</evidence>
<feature type="transmembrane region" description="Helical" evidence="8">
    <location>
        <begin position="344"/>
        <end position="366"/>
    </location>
</feature>
<organism evidence="12 13">
    <name type="scientific">Anatilimnocola aggregata</name>
    <dbReference type="NCBI Taxonomy" id="2528021"/>
    <lineage>
        <taxon>Bacteria</taxon>
        <taxon>Pseudomonadati</taxon>
        <taxon>Planctomycetota</taxon>
        <taxon>Planctomycetia</taxon>
        <taxon>Pirellulales</taxon>
        <taxon>Pirellulaceae</taxon>
        <taxon>Anatilimnocola</taxon>
    </lineage>
</organism>
<reference evidence="12 13" key="1">
    <citation type="submission" date="2019-02" db="EMBL/GenBank/DDBJ databases">
        <title>Deep-cultivation of Planctomycetes and their phenomic and genomic characterization uncovers novel biology.</title>
        <authorList>
            <person name="Wiegand S."/>
            <person name="Jogler M."/>
            <person name="Boedeker C."/>
            <person name="Pinto D."/>
            <person name="Vollmers J."/>
            <person name="Rivas-Marin E."/>
            <person name="Kohn T."/>
            <person name="Peeters S.H."/>
            <person name="Heuer A."/>
            <person name="Rast P."/>
            <person name="Oberbeckmann S."/>
            <person name="Bunk B."/>
            <person name="Jeske O."/>
            <person name="Meyerdierks A."/>
            <person name="Storesund J.E."/>
            <person name="Kallscheuer N."/>
            <person name="Luecker S."/>
            <person name="Lage O.M."/>
            <person name="Pohl T."/>
            <person name="Merkel B.J."/>
            <person name="Hornburger P."/>
            <person name="Mueller R.-W."/>
            <person name="Bruemmer F."/>
            <person name="Labrenz M."/>
            <person name="Spormann A.M."/>
            <person name="Op den Camp H."/>
            <person name="Overmann J."/>
            <person name="Amann R."/>
            <person name="Jetten M.S.M."/>
            <person name="Mascher T."/>
            <person name="Medema M.H."/>
            <person name="Devos D.P."/>
            <person name="Kaster A.-K."/>
            <person name="Ovreas L."/>
            <person name="Rohde M."/>
            <person name="Galperin M.Y."/>
            <person name="Jogler C."/>
        </authorList>
    </citation>
    <scope>NUCLEOTIDE SEQUENCE [LARGE SCALE GENOMIC DNA]</scope>
    <source>
        <strain evidence="12 13">ETA_A8</strain>
    </source>
</reference>
<evidence type="ECO:0000256" key="9">
    <source>
        <dbReference type="SAM" id="MobiDB-lite"/>
    </source>
</evidence>
<dbReference type="NCBIfam" id="TIGR00836">
    <property type="entry name" value="amt"/>
    <property type="match status" value="1"/>
</dbReference>
<feature type="transmembrane region" description="Helical" evidence="8">
    <location>
        <begin position="404"/>
        <end position="420"/>
    </location>
</feature>
<dbReference type="InterPro" id="IPR029020">
    <property type="entry name" value="Ammonium/urea_transptr"/>
</dbReference>
<feature type="transmembrane region" description="Helical" evidence="8">
    <location>
        <begin position="460"/>
        <end position="480"/>
    </location>
</feature>
<keyword evidence="4 8" id="KW-0812">Transmembrane</keyword>
<evidence type="ECO:0000256" key="7">
    <source>
        <dbReference type="ARBA" id="ARBA00023177"/>
    </source>
</evidence>
<dbReference type="EMBL" id="CP036274">
    <property type="protein sequence ID" value="QDU26912.1"/>
    <property type="molecule type" value="Genomic_DNA"/>
</dbReference>